<feature type="compositionally biased region" description="Polar residues" evidence="1">
    <location>
        <begin position="134"/>
        <end position="155"/>
    </location>
</feature>
<evidence type="ECO:0000313" key="3">
    <source>
        <dbReference type="Proteomes" id="UP000507222"/>
    </source>
</evidence>
<sequence length="164" mass="18065">MDLAPRAQPQNFTQSTLAVRQGLCGSNGDCKMAPSKNQGASTKPASWPLYRSCAYKPSRNFSTPLPNGKGRDETGSLRNLLKSHRNHQVLPAEGRGTVKSHQGLTVTSRRNQWKTRPLLRTTSCRGCDHEASSPPLSNDKGQAFQNRKPSSTTFTAPWRRLTSC</sequence>
<accession>A0A6J5THF6</accession>
<evidence type="ECO:0000313" key="2">
    <source>
        <dbReference type="EMBL" id="CAB4262128.1"/>
    </source>
</evidence>
<feature type="region of interest" description="Disordered" evidence="1">
    <location>
        <begin position="85"/>
        <end position="112"/>
    </location>
</feature>
<reference evidence="2 3" key="1">
    <citation type="submission" date="2020-05" db="EMBL/GenBank/DDBJ databases">
        <authorList>
            <person name="Campoy J."/>
            <person name="Schneeberger K."/>
            <person name="Spophaly S."/>
        </authorList>
    </citation>
    <scope>NUCLEOTIDE SEQUENCE [LARGE SCALE GENOMIC DNA]</scope>
    <source>
        <strain evidence="2">PruArmRojPasFocal</strain>
    </source>
</reference>
<organism evidence="2 3">
    <name type="scientific">Prunus armeniaca</name>
    <name type="common">Apricot</name>
    <name type="synonym">Armeniaca vulgaris</name>
    <dbReference type="NCBI Taxonomy" id="36596"/>
    <lineage>
        <taxon>Eukaryota</taxon>
        <taxon>Viridiplantae</taxon>
        <taxon>Streptophyta</taxon>
        <taxon>Embryophyta</taxon>
        <taxon>Tracheophyta</taxon>
        <taxon>Spermatophyta</taxon>
        <taxon>Magnoliopsida</taxon>
        <taxon>eudicotyledons</taxon>
        <taxon>Gunneridae</taxon>
        <taxon>Pentapetalae</taxon>
        <taxon>rosids</taxon>
        <taxon>fabids</taxon>
        <taxon>Rosales</taxon>
        <taxon>Rosaceae</taxon>
        <taxon>Amygdaloideae</taxon>
        <taxon>Amygdaleae</taxon>
        <taxon>Prunus</taxon>
    </lineage>
</organism>
<feature type="region of interest" description="Disordered" evidence="1">
    <location>
        <begin position="124"/>
        <end position="156"/>
    </location>
</feature>
<proteinExistence type="predicted"/>
<protein>
    <submittedName>
        <fullName evidence="2">Uncharacterized protein</fullName>
    </submittedName>
</protein>
<feature type="compositionally biased region" description="Polar residues" evidence="1">
    <location>
        <begin position="99"/>
        <end position="110"/>
    </location>
</feature>
<dbReference type="AlphaFoldDB" id="A0A6J5THF6"/>
<dbReference type="EMBL" id="CAEKDK010000001">
    <property type="protein sequence ID" value="CAB4262128.1"/>
    <property type="molecule type" value="Genomic_DNA"/>
</dbReference>
<gene>
    <name evidence="2" type="ORF">CURHAP_LOCUS1195</name>
</gene>
<name>A0A6J5THF6_PRUAR</name>
<dbReference type="Proteomes" id="UP000507222">
    <property type="component" value="Unassembled WGS sequence"/>
</dbReference>
<evidence type="ECO:0000256" key="1">
    <source>
        <dbReference type="SAM" id="MobiDB-lite"/>
    </source>
</evidence>